<comment type="caution">
    <text evidence="3">The sequence shown here is derived from an EMBL/GenBank/DDBJ whole genome shotgun (WGS) entry which is preliminary data.</text>
</comment>
<dbReference type="InterPro" id="IPR051685">
    <property type="entry name" value="Ycf3/AcsC/BcsC/TPR_MFPF"/>
</dbReference>
<name>X0WGY0_9ZZZZ</name>
<dbReference type="Pfam" id="PF13181">
    <property type="entry name" value="TPR_8"/>
    <property type="match status" value="1"/>
</dbReference>
<proteinExistence type="predicted"/>
<gene>
    <name evidence="3" type="ORF">S01H1_69982</name>
</gene>
<keyword evidence="2" id="KW-0802">TPR repeat</keyword>
<dbReference type="Pfam" id="PF13432">
    <property type="entry name" value="TPR_16"/>
    <property type="match status" value="1"/>
</dbReference>
<evidence type="ECO:0000313" key="3">
    <source>
        <dbReference type="EMBL" id="GAG29940.1"/>
    </source>
</evidence>
<accession>X0WGY0</accession>
<dbReference type="PANTHER" id="PTHR44943:SF8">
    <property type="entry name" value="TPR REPEAT-CONTAINING PROTEIN MJ0263"/>
    <property type="match status" value="1"/>
</dbReference>
<dbReference type="Gene3D" id="1.25.40.10">
    <property type="entry name" value="Tetratricopeptide repeat domain"/>
    <property type="match status" value="1"/>
</dbReference>
<dbReference type="PROSITE" id="PS50005">
    <property type="entry name" value="TPR"/>
    <property type="match status" value="3"/>
</dbReference>
<feature type="non-terminal residue" evidence="3">
    <location>
        <position position="1"/>
    </location>
</feature>
<evidence type="ECO:0000256" key="2">
    <source>
        <dbReference type="ARBA" id="ARBA00022803"/>
    </source>
</evidence>
<protein>
    <submittedName>
        <fullName evidence="3">Uncharacterized protein</fullName>
    </submittedName>
</protein>
<dbReference type="InterPro" id="IPR019734">
    <property type="entry name" value="TPR_rpt"/>
</dbReference>
<evidence type="ECO:0000256" key="1">
    <source>
        <dbReference type="ARBA" id="ARBA00022737"/>
    </source>
</evidence>
<organism evidence="3">
    <name type="scientific">marine sediment metagenome</name>
    <dbReference type="NCBI Taxonomy" id="412755"/>
    <lineage>
        <taxon>unclassified sequences</taxon>
        <taxon>metagenomes</taxon>
        <taxon>ecological metagenomes</taxon>
    </lineage>
</organism>
<dbReference type="InterPro" id="IPR011990">
    <property type="entry name" value="TPR-like_helical_dom_sf"/>
</dbReference>
<dbReference type="PANTHER" id="PTHR44943">
    <property type="entry name" value="CELLULOSE SYNTHASE OPERON PROTEIN C"/>
    <property type="match status" value="1"/>
</dbReference>
<dbReference type="EMBL" id="BARS01046490">
    <property type="protein sequence ID" value="GAG29940.1"/>
    <property type="molecule type" value="Genomic_DNA"/>
</dbReference>
<keyword evidence="1" id="KW-0677">Repeat</keyword>
<dbReference type="AlphaFoldDB" id="X0WGY0"/>
<dbReference type="SMART" id="SM00028">
    <property type="entry name" value="TPR"/>
    <property type="match status" value="3"/>
</dbReference>
<reference evidence="3" key="1">
    <citation type="journal article" date="2014" name="Front. Microbiol.">
        <title>High frequency of phylogenetically diverse reductive dehalogenase-homologous genes in deep subseafloor sedimentary metagenomes.</title>
        <authorList>
            <person name="Kawai M."/>
            <person name="Futagami T."/>
            <person name="Toyoda A."/>
            <person name="Takaki Y."/>
            <person name="Nishi S."/>
            <person name="Hori S."/>
            <person name="Arai W."/>
            <person name="Tsubouchi T."/>
            <person name="Morono Y."/>
            <person name="Uchiyama I."/>
            <person name="Ito T."/>
            <person name="Fujiyama A."/>
            <person name="Inagaki F."/>
            <person name="Takami H."/>
        </authorList>
    </citation>
    <scope>NUCLEOTIDE SEQUENCE</scope>
    <source>
        <strain evidence="3">Expedition CK06-06</strain>
    </source>
</reference>
<dbReference type="SUPFAM" id="SSF48452">
    <property type="entry name" value="TPR-like"/>
    <property type="match status" value="1"/>
</dbReference>
<sequence length="115" mass="13299">AGIGECYLEMQDFEKAQSYFEQSIEAYPENEILAYNVGEIYFSNQKIDEAIQYFTISTQVMPDWPPPYLKLGYVYLNKGDYGNAEVNFKKFLEMNPNSPEAPTVQNILDYIAKIK</sequence>